<dbReference type="InterPro" id="IPR049391">
    <property type="entry name" value="FAS_pseudo-KR"/>
</dbReference>
<evidence type="ECO:0000256" key="17">
    <source>
        <dbReference type="SAM" id="MobiDB-lite"/>
    </source>
</evidence>
<dbReference type="Pfam" id="PF13602">
    <property type="entry name" value="ADH_zinc_N_2"/>
    <property type="match status" value="1"/>
</dbReference>
<feature type="active site" description="Proton acceptor; for dehydratase activity" evidence="16">
    <location>
        <position position="902"/>
    </location>
</feature>
<keyword evidence="12" id="KW-0443">Lipid metabolism</keyword>
<dbReference type="GO" id="GO:0016787">
    <property type="term" value="F:hydrolase activity"/>
    <property type="evidence" value="ECO:0007669"/>
    <property type="project" value="UniProtKB-KW"/>
</dbReference>
<dbReference type="Pfam" id="PF00550">
    <property type="entry name" value="PP-binding"/>
    <property type="match status" value="1"/>
</dbReference>
<dbReference type="CDD" id="cd00833">
    <property type="entry name" value="PKS"/>
    <property type="match status" value="1"/>
</dbReference>
<dbReference type="EC" id="2.3.1.85" evidence="1"/>
<keyword evidence="5" id="KW-0597">Phosphoprotein</keyword>
<evidence type="ECO:0000256" key="13">
    <source>
        <dbReference type="ARBA" id="ARBA00023160"/>
    </source>
</evidence>
<evidence type="ECO:0000256" key="4">
    <source>
        <dbReference type="ARBA" id="ARBA00022516"/>
    </source>
</evidence>
<dbReference type="Pfam" id="PF00698">
    <property type="entry name" value="Acyl_transf_1"/>
    <property type="match status" value="1"/>
</dbReference>
<dbReference type="InterPro" id="IPR016035">
    <property type="entry name" value="Acyl_Trfase/lysoPLipase"/>
</dbReference>
<dbReference type="GO" id="GO:0031177">
    <property type="term" value="F:phosphopantetheine binding"/>
    <property type="evidence" value="ECO:0007669"/>
    <property type="project" value="InterPro"/>
</dbReference>
<dbReference type="InterPro" id="IPR016036">
    <property type="entry name" value="Malonyl_transacylase_ACP-bd"/>
</dbReference>
<dbReference type="InterPro" id="IPR011032">
    <property type="entry name" value="GroES-like_sf"/>
</dbReference>
<dbReference type="EMBL" id="JAWDGP010006090">
    <property type="protein sequence ID" value="KAK3747354.1"/>
    <property type="molecule type" value="Genomic_DNA"/>
</dbReference>
<keyword evidence="6" id="KW-0808">Transferase</keyword>
<dbReference type="SMART" id="SM00822">
    <property type="entry name" value="PKS_KR"/>
    <property type="match status" value="1"/>
</dbReference>
<dbReference type="SMART" id="SM00826">
    <property type="entry name" value="PKS_DH"/>
    <property type="match status" value="1"/>
</dbReference>
<dbReference type="InterPro" id="IPR036736">
    <property type="entry name" value="ACP-like_sf"/>
</dbReference>
<evidence type="ECO:0000259" key="18">
    <source>
        <dbReference type="PROSITE" id="PS50075"/>
    </source>
</evidence>
<dbReference type="InterPro" id="IPR014031">
    <property type="entry name" value="Ketoacyl_synth_C"/>
</dbReference>
<evidence type="ECO:0000256" key="15">
    <source>
        <dbReference type="ARBA" id="ARBA00044883"/>
    </source>
</evidence>
<keyword evidence="3" id="KW-0596">Phosphopantetheine</keyword>
<dbReference type="Gene3D" id="3.30.70.3290">
    <property type="match status" value="1"/>
</dbReference>
<dbReference type="Pfam" id="PF21149">
    <property type="entry name" value="FAS_pseudo-KR"/>
    <property type="match status" value="1"/>
</dbReference>
<name>A0AAE0YJN0_9GAST</name>
<dbReference type="InterPro" id="IPR029063">
    <property type="entry name" value="SAM-dependent_MTases_sf"/>
</dbReference>
<dbReference type="Pfam" id="PF21089">
    <property type="entry name" value="PKS_DH_N"/>
    <property type="match status" value="1"/>
</dbReference>
<dbReference type="PROSITE" id="PS52004">
    <property type="entry name" value="KS3_2"/>
    <property type="match status" value="1"/>
</dbReference>
<reference evidence="21" key="1">
    <citation type="journal article" date="2023" name="G3 (Bethesda)">
        <title>A reference genome for the long-term kleptoplast-retaining sea slug Elysia crispata morphotype clarki.</title>
        <authorList>
            <person name="Eastman K.E."/>
            <person name="Pendleton A.L."/>
            <person name="Shaikh M.A."/>
            <person name="Suttiyut T."/>
            <person name="Ogas R."/>
            <person name="Tomko P."/>
            <person name="Gavelis G."/>
            <person name="Widhalm J.R."/>
            <person name="Wisecaver J.H."/>
        </authorList>
    </citation>
    <scope>NUCLEOTIDE SEQUENCE</scope>
    <source>
        <strain evidence="21">ECLA1</strain>
    </source>
</reference>
<dbReference type="Gene3D" id="3.40.50.720">
    <property type="entry name" value="NAD(P)-binding Rossmann-like Domain"/>
    <property type="match status" value="1"/>
</dbReference>
<keyword evidence="11" id="KW-0520">NAD</keyword>
<dbReference type="InterPro" id="IPR049552">
    <property type="entry name" value="PKS_DH_N"/>
</dbReference>
<dbReference type="Gene3D" id="3.10.129.110">
    <property type="entry name" value="Polyketide synthase dehydratase"/>
    <property type="match status" value="1"/>
</dbReference>
<evidence type="ECO:0000313" key="22">
    <source>
        <dbReference type="Proteomes" id="UP001283361"/>
    </source>
</evidence>
<dbReference type="SUPFAM" id="SSF51735">
    <property type="entry name" value="NAD(P)-binding Rossmann-fold domains"/>
    <property type="match status" value="2"/>
</dbReference>
<keyword evidence="9" id="KW-0521">NADP</keyword>
<feature type="region of interest" description="Disordered" evidence="17">
    <location>
        <begin position="1"/>
        <end position="20"/>
    </location>
</feature>
<dbReference type="InterPro" id="IPR050091">
    <property type="entry name" value="PKS_NRPS_Biosynth_Enz"/>
</dbReference>
<dbReference type="SUPFAM" id="SSF53335">
    <property type="entry name" value="S-adenosyl-L-methionine-dependent methyltransferases"/>
    <property type="match status" value="1"/>
</dbReference>
<evidence type="ECO:0000256" key="6">
    <source>
        <dbReference type="ARBA" id="ARBA00022679"/>
    </source>
</evidence>
<comment type="caution">
    <text evidence="21">The sequence shown here is derived from an EMBL/GenBank/DDBJ whole genome shotgun (WGS) entry which is preliminary data.</text>
</comment>
<organism evidence="21 22">
    <name type="scientific">Elysia crispata</name>
    <name type="common">lettuce slug</name>
    <dbReference type="NCBI Taxonomy" id="231223"/>
    <lineage>
        <taxon>Eukaryota</taxon>
        <taxon>Metazoa</taxon>
        <taxon>Spiralia</taxon>
        <taxon>Lophotrochozoa</taxon>
        <taxon>Mollusca</taxon>
        <taxon>Gastropoda</taxon>
        <taxon>Heterobranchia</taxon>
        <taxon>Euthyneura</taxon>
        <taxon>Panpulmonata</taxon>
        <taxon>Sacoglossa</taxon>
        <taxon>Placobranchoidea</taxon>
        <taxon>Plakobranchidae</taxon>
        <taxon>Elysia</taxon>
    </lineage>
</organism>
<dbReference type="Gene3D" id="3.40.50.150">
    <property type="entry name" value="Vaccinia Virus protein VP39"/>
    <property type="match status" value="1"/>
</dbReference>
<dbReference type="InterPro" id="IPR020843">
    <property type="entry name" value="ER"/>
</dbReference>
<keyword evidence="13" id="KW-0275">Fatty acid biosynthesis</keyword>
<dbReference type="SUPFAM" id="SSF55048">
    <property type="entry name" value="Probable ACP-binding domain of malonyl-CoA ACP transacylase"/>
    <property type="match status" value="1"/>
</dbReference>
<feature type="active site" description="Proton donor; for dehydratase activity" evidence="16">
    <location>
        <position position="1057"/>
    </location>
</feature>
<dbReference type="InterPro" id="IPR036291">
    <property type="entry name" value="NAD(P)-bd_dom_sf"/>
</dbReference>
<dbReference type="GO" id="GO:0006633">
    <property type="term" value="P:fatty acid biosynthetic process"/>
    <property type="evidence" value="ECO:0007669"/>
    <property type="project" value="UniProtKB-KW"/>
</dbReference>
<dbReference type="InterPro" id="IPR020806">
    <property type="entry name" value="PKS_PP-bd"/>
</dbReference>
<dbReference type="PANTHER" id="PTHR43775">
    <property type="entry name" value="FATTY ACID SYNTHASE"/>
    <property type="match status" value="1"/>
</dbReference>
<evidence type="ECO:0000259" key="20">
    <source>
        <dbReference type="PROSITE" id="PS52019"/>
    </source>
</evidence>
<keyword evidence="14" id="KW-0511">Multifunctional enzyme</keyword>
<feature type="domain" description="Carrier" evidence="18">
    <location>
        <begin position="2205"/>
        <end position="2278"/>
    </location>
</feature>
<dbReference type="SMART" id="SM00827">
    <property type="entry name" value="PKS_AT"/>
    <property type="match status" value="1"/>
</dbReference>
<dbReference type="SUPFAM" id="SSF53901">
    <property type="entry name" value="Thiolase-like"/>
    <property type="match status" value="1"/>
</dbReference>
<comment type="catalytic activity">
    <reaction evidence="15">
        <text>acetyl-CoA + n malonyl-CoA + 2n NADPH + 2n H(+) = a long-chain fatty acid + (n+1) CoA + n CO2 + 2n NADP(+).</text>
        <dbReference type="EC" id="2.3.1.85"/>
    </reaction>
</comment>
<dbReference type="Gene3D" id="3.40.47.10">
    <property type="match status" value="1"/>
</dbReference>
<evidence type="ECO:0000256" key="16">
    <source>
        <dbReference type="PROSITE-ProRule" id="PRU01363"/>
    </source>
</evidence>
<dbReference type="InterPro" id="IPR042104">
    <property type="entry name" value="PKS_dehydratase_sf"/>
</dbReference>
<dbReference type="SUPFAM" id="SSF47336">
    <property type="entry name" value="ACP-like"/>
    <property type="match status" value="1"/>
</dbReference>
<dbReference type="Gene3D" id="3.90.180.10">
    <property type="entry name" value="Medium-chain alcohol dehydrogenases, catalytic domain"/>
    <property type="match status" value="1"/>
</dbReference>
<evidence type="ECO:0000256" key="7">
    <source>
        <dbReference type="ARBA" id="ARBA00022801"/>
    </source>
</evidence>
<sequence>MAPQEQTTENQDEAPPKTPNVVETYKGEVALCGLSGRYPESANVAELAFNLFNKIDMITVDNRRWEPGYMGTPGMMGKVKNITDFDAEFFGVHSKGAHTMDPMLRNMLEVVYEAIVDAGESLESMKGTKTGVYIGVSNGEVDTAYMKNWTEDDAYMVQGCHHSMYPNWISFFFDLTGPSTAYNTACSTSLVALDAAERHLRMGIIDNAIVGGSNFIYRPATTKLFMGMNFLGSSSCKAFDESGDGFVRGEVASAILLKRADTAKRIYGTLVASMLNNDGNQTNGILYPNSEAQEQLMMDIYTAFKIDTNEVKYFECHGTGTQAGDPNETRAICNVVCKNRKDPLLIGSVKTNLGHGETASGINGISKVVITMHSRQIPPNLHFNNPNPKIPGLFDGRLKVVTETTPFDGGLIAINSFGMGGTNAHAIFKSFDKKSEPHPASNKPRLFNYCARTEEGLQKIFEEAHKNASNVEFHALCQESANTKPKSLPYRGATILNGEGEFMEIQKCPSKPREVWFIYSGMGSQWVGMGRSLMALDVFRQSIEETAAILTPFGVDLMGLLMEGTEEKLKEIMPPFICINAVQLALTDLLRSMGIVPDGLVGHSLGEVGCAYADGCLTRREAILAAYWRAKAVIDCKVQPGKMAAVELTWEEAKRLCPSGVVAACHNSQDSVTISGGAQEMVKFMEELDAQGITVKEVNSNNISYHSSFMNEPAAYLKEGLQKEIVPKLRSKKWISTSIPEERWGDPAAHTADASYQANNLLSSVLFYEGLQKVPSNAIAIEIAPAGLLQSVIKKSLGQDCTIVSLQKRKNPNNLEIFFSSLGKCYCHGVNMNPLGLYPAVQFPVSIDTPMLSSMISEAWDHSAKWRVPLIEEFEYGSGSSSDNVIDIDLSEDSPESYLLEHAVDGRMLFPATGTLVLAWKTLAKLKGVEFDQLAVQLTNVQIHQALFLNPGGKTTVSVSVMPITGEFQVRDNESLISSGVIISSDDRLLETDQHKKKGSVLDGKPDSELLYTKEIYREFLLRGYEYGAAFQGIQRASLDARDTDIRWDGRWISYLDTVLQMYLLSKPGTHQALPVLLESVTIDPRVHPPQPPEGTTDFEVLPGAWDAVLEIAAAGGVEIRSCHSTRASRRLNHDPPVLEDFDFAPYIDPRPSERSAPAVSPALRDYADACFEFSRQGMKRWLDEDKNDILPNKKEIKEALEMANKIVSTLETTSNFASAKATLEALVKSKNGHRLPNHGLFEMLDMAFSEPLQGDFWDRLRIKLHEVRTYLWDDPIVQALESEDIVKLVLETVADNVHQQVVEILEVGASRGPYYRQAIPKALEYFSIKDWQYTVADAGFVEDAADFPVKMLQFDPLDPSKFPSDQNASCDLLVLKWNLQMQVDLDAAITEFSKMIKPGGFLLVEENVARLPTFFPIKAIVSATLDGKGGPEGDRSFGCFYTDAQWSALFARHGFEQIMHIHDGLALSLFLLRKPFESTIPPVIINVDDLQCSWLEEVQKRCAELQDSPNDARLWLVAKTELSGILGFFRSLTWEFGTDKLRCIQIDDATAGPNVPQISADSSGFKELVRKDLAYNVFKNGAWGTYRGFVIPDAALQKERPSDYVFADWLSAGDISSLRWFDSPLKTGHHNGLLGSKMVHQVETETCSVYYAGLNQRDIMLANGSIQRDLLPNETFYNEGILGIEFSGRNSSGQRVMGLCPPPALASSVKCPVSSLWSVPDQWTLEEAATVPLAYATAYLCLVTVGHLQEGKTVFIHDGASAIGQAAIAVALSYNCEIFILTKNTDETNYLKKTYPQLKDQNFCSSEDCSFEKYIRKETKGAGVDIVLNSLREKFLKASRRLLSKQGKFVDIGLKVNSLTQIAYYTREHPDLRFQLDALLESQGPEWIRLYNLVQAGIQKGVVKPLKRAIYGMDKIVDAFRAVEAQKDTSKAVIKIRNEEEQTVCSTPKTSFSAIHRTCFDPTKSNILIGGLGGMGLEIAHWMVLRGAKKLLLTSRYGITTGYQARKVAFFKQLGVEVEILGLSINSREKADKLLEHALKMGPVGSMFNMAMVLYNDDFLKMNREQFLKPLESKITMTMLMDDISREQPVKETLDHFVMFSSLIVSGGHLGQANYAFGSTVLEKICERRKRDGLPVTTPQWASIADVGTVALMGTGNETIICRKYPQRFFNVLSVFDYMMSSDNAVTISYVLVEKSMGVAGGEESMVDQVLRAVGKVLGIKDVSSVDGDKEFIDMGVDSLMSVEIKQALERDANLVISTKDTQLMTFNTLRSLIQGN</sequence>
<evidence type="ECO:0000256" key="5">
    <source>
        <dbReference type="ARBA" id="ARBA00022553"/>
    </source>
</evidence>
<dbReference type="InterPro" id="IPR013968">
    <property type="entry name" value="PKS_KR"/>
</dbReference>
<keyword evidence="8" id="KW-0276">Fatty acid metabolism</keyword>
<dbReference type="Proteomes" id="UP001283361">
    <property type="component" value="Unassembled WGS sequence"/>
</dbReference>
<accession>A0AAE0YJN0</accession>
<keyword evidence="22" id="KW-1185">Reference proteome</keyword>
<dbReference type="Pfam" id="PF16197">
    <property type="entry name" value="KAsynt_C_assoc"/>
    <property type="match status" value="1"/>
</dbReference>
<proteinExistence type="predicted"/>
<evidence type="ECO:0000256" key="8">
    <source>
        <dbReference type="ARBA" id="ARBA00022832"/>
    </source>
</evidence>
<evidence type="ECO:0000256" key="10">
    <source>
        <dbReference type="ARBA" id="ARBA00023002"/>
    </source>
</evidence>
<dbReference type="PROSITE" id="PS52019">
    <property type="entry name" value="PKS_MFAS_DH"/>
    <property type="match status" value="1"/>
</dbReference>
<keyword evidence="4" id="KW-0444">Lipid biosynthesis</keyword>
<evidence type="ECO:0000256" key="1">
    <source>
        <dbReference type="ARBA" id="ARBA00012873"/>
    </source>
</evidence>
<keyword evidence="7" id="KW-0378">Hydrolase</keyword>
<dbReference type="InterPro" id="IPR014030">
    <property type="entry name" value="Ketoacyl_synth_N"/>
</dbReference>
<dbReference type="InterPro" id="IPR049900">
    <property type="entry name" value="PKS_mFAS_DH"/>
</dbReference>
<protein>
    <recommendedName>
        <fullName evidence="2">Fatty acid synthase</fullName>
        <ecNumber evidence="1">2.3.1.85</ecNumber>
    </recommendedName>
</protein>
<dbReference type="CDD" id="cd05195">
    <property type="entry name" value="enoyl_red"/>
    <property type="match status" value="1"/>
</dbReference>
<dbReference type="InterPro" id="IPR009081">
    <property type="entry name" value="PP-bd_ACP"/>
</dbReference>
<evidence type="ECO:0000256" key="9">
    <source>
        <dbReference type="ARBA" id="ARBA00022857"/>
    </source>
</evidence>
<feature type="region of interest" description="C-terminal hotdog fold" evidence="16">
    <location>
        <begin position="1008"/>
        <end position="1137"/>
    </location>
</feature>
<dbReference type="GO" id="GO:0004312">
    <property type="term" value="F:fatty acid synthase activity"/>
    <property type="evidence" value="ECO:0007669"/>
    <property type="project" value="UniProtKB-EC"/>
</dbReference>
<dbReference type="InterPro" id="IPR016039">
    <property type="entry name" value="Thiolase-like"/>
</dbReference>
<dbReference type="SMART" id="SM00823">
    <property type="entry name" value="PKS_PP"/>
    <property type="match status" value="1"/>
</dbReference>
<keyword evidence="10" id="KW-0560">Oxidoreductase</keyword>
<dbReference type="Gene3D" id="1.10.1200.10">
    <property type="entry name" value="ACP-like"/>
    <property type="match status" value="1"/>
</dbReference>
<dbReference type="SMART" id="SM00829">
    <property type="entry name" value="PKS_ER"/>
    <property type="match status" value="1"/>
</dbReference>
<dbReference type="SUPFAM" id="SSF50129">
    <property type="entry name" value="GroES-like"/>
    <property type="match status" value="1"/>
</dbReference>
<dbReference type="PROSITE" id="PS50075">
    <property type="entry name" value="CARRIER"/>
    <property type="match status" value="1"/>
</dbReference>
<dbReference type="GO" id="GO:0016491">
    <property type="term" value="F:oxidoreductase activity"/>
    <property type="evidence" value="ECO:0007669"/>
    <property type="project" value="UniProtKB-KW"/>
</dbReference>
<gene>
    <name evidence="21" type="ORF">RRG08_059596</name>
</gene>
<evidence type="ECO:0000256" key="2">
    <source>
        <dbReference type="ARBA" id="ARBA00018769"/>
    </source>
</evidence>
<evidence type="ECO:0000256" key="11">
    <source>
        <dbReference type="ARBA" id="ARBA00023027"/>
    </source>
</evidence>
<dbReference type="InterPro" id="IPR001227">
    <property type="entry name" value="Ac_transferase_dom_sf"/>
</dbReference>
<evidence type="ECO:0000313" key="21">
    <source>
        <dbReference type="EMBL" id="KAK3747354.1"/>
    </source>
</evidence>
<dbReference type="PANTHER" id="PTHR43775:SF7">
    <property type="entry name" value="FATTY ACID SYNTHASE"/>
    <property type="match status" value="1"/>
</dbReference>
<dbReference type="SUPFAM" id="SSF52151">
    <property type="entry name" value="FabD/lysophospholipase-like"/>
    <property type="match status" value="1"/>
</dbReference>
<dbReference type="SMART" id="SM00825">
    <property type="entry name" value="PKS_KS"/>
    <property type="match status" value="1"/>
</dbReference>
<evidence type="ECO:0000256" key="3">
    <source>
        <dbReference type="ARBA" id="ARBA00022450"/>
    </source>
</evidence>
<dbReference type="InterPro" id="IPR020807">
    <property type="entry name" value="PKS_DH"/>
</dbReference>
<dbReference type="InterPro" id="IPR020841">
    <property type="entry name" value="PKS_Beta-ketoAc_synthase_dom"/>
</dbReference>
<evidence type="ECO:0000256" key="14">
    <source>
        <dbReference type="ARBA" id="ARBA00023268"/>
    </source>
</evidence>
<feature type="domain" description="PKS/mFAS DH" evidence="20">
    <location>
        <begin position="868"/>
        <end position="1137"/>
    </location>
</feature>
<dbReference type="Pfam" id="PF00109">
    <property type="entry name" value="ketoacyl-synt"/>
    <property type="match status" value="1"/>
</dbReference>
<dbReference type="Pfam" id="PF08659">
    <property type="entry name" value="KR"/>
    <property type="match status" value="1"/>
</dbReference>
<dbReference type="InterPro" id="IPR032821">
    <property type="entry name" value="PKS_assoc"/>
</dbReference>
<dbReference type="InterPro" id="IPR014043">
    <property type="entry name" value="Acyl_transferase_dom"/>
</dbReference>
<dbReference type="Pfam" id="PF02801">
    <property type="entry name" value="Ketoacyl-synt_C"/>
    <property type="match status" value="1"/>
</dbReference>
<feature type="region of interest" description="N-terminal hotdog fold" evidence="16">
    <location>
        <begin position="868"/>
        <end position="996"/>
    </location>
</feature>
<feature type="domain" description="Ketosynthase family 3 (KS3)" evidence="19">
    <location>
        <begin position="26"/>
        <end position="430"/>
    </location>
</feature>
<evidence type="ECO:0000256" key="12">
    <source>
        <dbReference type="ARBA" id="ARBA00023098"/>
    </source>
</evidence>
<dbReference type="InterPro" id="IPR057326">
    <property type="entry name" value="KR_dom"/>
</dbReference>
<evidence type="ECO:0000259" key="19">
    <source>
        <dbReference type="PROSITE" id="PS52004"/>
    </source>
</evidence>
<dbReference type="Gene3D" id="3.40.366.10">
    <property type="entry name" value="Malonyl-Coenzyme A Acyl Carrier Protein, domain 2"/>
    <property type="match status" value="1"/>
</dbReference>